<accession>A0A166BCP7</accession>
<dbReference type="InterPro" id="IPR032675">
    <property type="entry name" value="LRR_dom_sf"/>
</dbReference>
<reference evidence="1 2" key="1">
    <citation type="journal article" date="2016" name="Mol. Biol. Evol.">
        <title>Comparative Genomics of Early-Diverging Mushroom-Forming Fungi Provides Insights into the Origins of Lignocellulose Decay Capabilities.</title>
        <authorList>
            <person name="Nagy L.G."/>
            <person name="Riley R."/>
            <person name="Tritt A."/>
            <person name="Adam C."/>
            <person name="Daum C."/>
            <person name="Floudas D."/>
            <person name="Sun H."/>
            <person name="Yadav J.S."/>
            <person name="Pangilinan J."/>
            <person name="Larsson K.H."/>
            <person name="Matsuura K."/>
            <person name="Barry K."/>
            <person name="Labutti K."/>
            <person name="Kuo R."/>
            <person name="Ohm R.A."/>
            <person name="Bhattacharya S.S."/>
            <person name="Shirouzu T."/>
            <person name="Yoshinaga Y."/>
            <person name="Martin F.M."/>
            <person name="Grigoriev I.V."/>
            <person name="Hibbett D.S."/>
        </authorList>
    </citation>
    <scope>NUCLEOTIDE SEQUENCE [LARGE SCALE GENOMIC DNA]</scope>
    <source>
        <strain evidence="1 2">CBS 109695</strain>
    </source>
</reference>
<dbReference type="Gene3D" id="3.80.10.10">
    <property type="entry name" value="Ribonuclease Inhibitor"/>
    <property type="match status" value="1"/>
</dbReference>
<protein>
    <recommendedName>
        <fullName evidence="3">F-box domain-containing protein</fullName>
    </recommendedName>
</protein>
<dbReference type="EMBL" id="KV417646">
    <property type="protein sequence ID" value="KZP12503.1"/>
    <property type="molecule type" value="Genomic_DNA"/>
</dbReference>
<evidence type="ECO:0000313" key="1">
    <source>
        <dbReference type="EMBL" id="KZP12503.1"/>
    </source>
</evidence>
<dbReference type="AlphaFoldDB" id="A0A166BCP7"/>
<name>A0A166BCP7_9AGAM</name>
<proteinExistence type="predicted"/>
<organism evidence="1 2">
    <name type="scientific">Athelia psychrophila</name>
    <dbReference type="NCBI Taxonomy" id="1759441"/>
    <lineage>
        <taxon>Eukaryota</taxon>
        <taxon>Fungi</taxon>
        <taxon>Dikarya</taxon>
        <taxon>Basidiomycota</taxon>
        <taxon>Agaricomycotina</taxon>
        <taxon>Agaricomycetes</taxon>
        <taxon>Agaricomycetidae</taxon>
        <taxon>Atheliales</taxon>
        <taxon>Atheliaceae</taxon>
        <taxon>Athelia</taxon>
    </lineage>
</organism>
<keyword evidence="2" id="KW-1185">Reference proteome</keyword>
<sequence length="292" mass="32302">MRAVANLTSLVLGEPRRPIYVKRELLKATYFLGCSFRLKTFGSRLNWTDSQLSSFIHEQSQIQDLEIGMCYDLTPPPGSTHASLLPNLSVATIGYHPHPELTSILTVIALQPLTRLRICIFAPLSVDVIADIIHALVPAETTLTYLDLECERIFDVTVRPGENYFVEALDLIARGLPQLKFLRLSKYIPLNPSPWEWLDFPRALSAFKCLETLALNGSVGEGTGKGPREHSRGFAQRCMVSCRTLHCLAIVGYPPGSDVAPQHISFTRTPESDSGVQISGLEALGESAWRDA</sequence>
<gene>
    <name evidence="1" type="ORF">FIBSPDRAFT_961340</name>
</gene>
<evidence type="ECO:0000313" key="2">
    <source>
        <dbReference type="Proteomes" id="UP000076532"/>
    </source>
</evidence>
<dbReference type="Proteomes" id="UP000076532">
    <property type="component" value="Unassembled WGS sequence"/>
</dbReference>
<dbReference type="SUPFAM" id="SSF52047">
    <property type="entry name" value="RNI-like"/>
    <property type="match status" value="1"/>
</dbReference>
<evidence type="ECO:0008006" key="3">
    <source>
        <dbReference type="Google" id="ProtNLM"/>
    </source>
</evidence>